<dbReference type="KEGG" id="ehx:EMIHUDRAFT_452559"/>
<dbReference type="GeneID" id="17268698"/>
<dbReference type="Proteomes" id="UP000013827">
    <property type="component" value="Unassembled WGS sequence"/>
</dbReference>
<evidence type="ECO:0008006" key="3">
    <source>
        <dbReference type="Google" id="ProtNLM"/>
    </source>
</evidence>
<dbReference type="EnsemblProtists" id="EOD10895">
    <property type="protein sequence ID" value="EOD10895"/>
    <property type="gene ID" value="EMIHUDRAFT_452559"/>
</dbReference>
<dbReference type="HOGENOM" id="CLU_1565783_0_0_1"/>
<dbReference type="EnsemblProtists" id="EOD23151">
    <property type="protein sequence ID" value="EOD23151"/>
    <property type="gene ID" value="EMIHUDRAFT_447846"/>
</dbReference>
<dbReference type="RefSeq" id="XP_005763324.1">
    <property type="nucleotide sequence ID" value="XM_005763267.1"/>
</dbReference>
<dbReference type="Gene3D" id="2.150.10.10">
    <property type="entry name" value="Serralysin-like metalloprotease, C-terminal"/>
    <property type="match status" value="1"/>
</dbReference>
<reference evidence="2" key="1">
    <citation type="journal article" date="2013" name="Nature">
        <title>Pan genome of the phytoplankton Emiliania underpins its global distribution.</title>
        <authorList>
            <person name="Read B.A."/>
            <person name="Kegel J."/>
            <person name="Klute M.J."/>
            <person name="Kuo A."/>
            <person name="Lefebvre S.C."/>
            <person name="Maumus F."/>
            <person name="Mayer C."/>
            <person name="Miller J."/>
            <person name="Monier A."/>
            <person name="Salamov A."/>
            <person name="Young J."/>
            <person name="Aguilar M."/>
            <person name="Claverie J.M."/>
            <person name="Frickenhaus S."/>
            <person name="Gonzalez K."/>
            <person name="Herman E.K."/>
            <person name="Lin Y.C."/>
            <person name="Napier J."/>
            <person name="Ogata H."/>
            <person name="Sarno A.F."/>
            <person name="Shmutz J."/>
            <person name="Schroeder D."/>
            <person name="de Vargas C."/>
            <person name="Verret F."/>
            <person name="von Dassow P."/>
            <person name="Valentin K."/>
            <person name="Van de Peer Y."/>
            <person name="Wheeler G."/>
            <person name="Dacks J.B."/>
            <person name="Delwiche C.F."/>
            <person name="Dyhrman S.T."/>
            <person name="Glockner G."/>
            <person name="John U."/>
            <person name="Richards T."/>
            <person name="Worden A.Z."/>
            <person name="Zhang X."/>
            <person name="Grigoriev I.V."/>
            <person name="Allen A.E."/>
            <person name="Bidle K."/>
            <person name="Borodovsky M."/>
            <person name="Bowler C."/>
            <person name="Brownlee C."/>
            <person name="Cock J.M."/>
            <person name="Elias M."/>
            <person name="Gladyshev V.N."/>
            <person name="Groth M."/>
            <person name="Guda C."/>
            <person name="Hadaegh A."/>
            <person name="Iglesias-Rodriguez M.D."/>
            <person name="Jenkins J."/>
            <person name="Jones B.M."/>
            <person name="Lawson T."/>
            <person name="Leese F."/>
            <person name="Lindquist E."/>
            <person name="Lobanov A."/>
            <person name="Lomsadze A."/>
            <person name="Malik S.B."/>
            <person name="Marsh M.E."/>
            <person name="Mackinder L."/>
            <person name="Mock T."/>
            <person name="Mueller-Roeber B."/>
            <person name="Pagarete A."/>
            <person name="Parker M."/>
            <person name="Probert I."/>
            <person name="Quesneville H."/>
            <person name="Raines C."/>
            <person name="Rensing S.A."/>
            <person name="Riano-Pachon D.M."/>
            <person name="Richier S."/>
            <person name="Rokitta S."/>
            <person name="Shiraiwa Y."/>
            <person name="Soanes D.M."/>
            <person name="van der Giezen M."/>
            <person name="Wahlund T.M."/>
            <person name="Williams B."/>
            <person name="Wilson W."/>
            <person name="Wolfe G."/>
            <person name="Wurch L.L."/>
        </authorList>
    </citation>
    <scope>NUCLEOTIDE SEQUENCE</scope>
</reference>
<keyword evidence="2" id="KW-1185">Reference proteome</keyword>
<dbReference type="PaxDb" id="2903-EOD10895"/>
<sequence length="171" mass="16902">MPFGLQSNSFSSGHGTEANGHISTAMGMATVAGGDVSTSMGVGTYAASYGEVAIGMYNEAPAAASTHGIASADAVLRVGTGSSAKARRDSLRVMKSGAVVVLAADGTTFDVATELAKISAGAAPSTPKADRVAALEAEVAQLKEIVAKLVQLAGVTDNGAGRSSEVELSNA</sequence>
<organism evidence="1 2">
    <name type="scientific">Emiliania huxleyi (strain CCMP1516)</name>
    <dbReference type="NCBI Taxonomy" id="280463"/>
    <lineage>
        <taxon>Eukaryota</taxon>
        <taxon>Haptista</taxon>
        <taxon>Haptophyta</taxon>
        <taxon>Prymnesiophyceae</taxon>
        <taxon>Isochrysidales</taxon>
        <taxon>Noelaerhabdaceae</taxon>
        <taxon>Emiliania</taxon>
    </lineage>
</organism>
<dbReference type="GeneID" id="17257016"/>
<dbReference type="SUPFAM" id="SSF101967">
    <property type="entry name" value="Adhesin YadA, collagen-binding domain"/>
    <property type="match status" value="1"/>
</dbReference>
<name>A0A0D3II10_EMIH1</name>
<evidence type="ECO:0000313" key="2">
    <source>
        <dbReference type="Proteomes" id="UP000013827"/>
    </source>
</evidence>
<protein>
    <recommendedName>
        <fullName evidence="3">Trimeric autotransporter adhesin YadA-like head domain-containing protein</fullName>
    </recommendedName>
</protein>
<dbReference type="RefSeq" id="XP_005775580.1">
    <property type="nucleotide sequence ID" value="XM_005775523.1"/>
</dbReference>
<accession>A0A0D3II10</accession>
<evidence type="ECO:0000313" key="1">
    <source>
        <dbReference type="EnsemblProtists" id="EOD10895"/>
    </source>
</evidence>
<reference evidence="1" key="2">
    <citation type="submission" date="2024-10" db="UniProtKB">
        <authorList>
            <consortium name="EnsemblProtists"/>
        </authorList>
    </citation>
    <scope>IDENTIFICATION</scope>
</reference>
<dbReference type="InterPro" id="IPR011049">
    <property type="entry name" value="Serralysin-like_metalloprot_C"/>
</dbReference>
<dbReference type="AlphaFoldDB" id="A0A0D3II10"/>
<proteinExistence type="predicted"/>
<dbReference type="KEGG" id="ehx:EMIHUDRAFT_447846"/>